<proteinExistence type="inferred from homology"/>
<comment type="similarity">
    <text evidence="1 13 14">Belongs to the ATPase B chain family.</text>
</comment>
<evidence type="ECO:0000313" key="16">
    <source>
        <dbReference type="EMBL" id="OGE74120.1"/>
    </source>
</evidence>
<dbReference type="GO" id="GO:0012505">
    <property type="term" value="C:endomembrane system"/>
    <property type="evidence" value="ECO:0007669"/>
    <property type="project" value="UniProtKB-SubCell"/>
</dbReference>
<dbReference type="AlphaFoldDB" id="A0A1F5N9K3"/>
<evidence type="ECO:0000256" key="7">
    <source>
        <dbReference type="ARBA" id="ARBA00022989"/>
    </source>
</evidence>
<comment type="caution">
    <text evidence="16">The sequence shown here is derived from an EMBL/GenBank/DDBJ whole genome shotgun (WGS) entry which is preliminary data.</text>
</comment>
<dbReference type="PANTHER" id="PTHR33445">
    <property type="entry name" value="ATP SYNTHASE SUBUNIT B', CHLOROPLASTIC"/>
    <property type="match status" value="1"/>
</dbReference>
<keyword evidence="3 13" id="KW-1003">Cell membrane</keyword>
<evidence type="ECO:0000256" key="6">
    <source>
        <dbReference type="ARBA" id="ARBA00022781"/>
    </source>
</evidence>
<evidence type="ECO:0000256" key="13">
    <source>
        <dbReference type="HAMAP-Rule" id="MF_01398"/>
    </source>
</evidence>
<dbReference type="NCBIfam" id="TIGR01144">
    <property type="entry name" value="ATP_synt_b"/>
    <property type="match status" value="1"/>
</dbReference>
<feature type="coiled-coil region" evidence="15">
    <location>
        <begin position="127"/>
        <end position="154"/>
    </location>
</feature>
<keyword evidence="9 13" id="KW-0472">Membrane</keyword>
<gene>
    <name evidence="13" type="primary">atpF</name>
    <name evidence="16" type="ORF">A2717_01025</name>
</gene>
<evidence type="ECO:0000256" key="8">
    <source>
        <dbReference type="ARBA" id="ARBA00023065"/>
    </source>
</evidence>
<dbReference type="STRING" id="1817821.A2717_01025"/>
<protein>
    <recommendedName>
        <fullName evidence="13">ATP synthase subunit b</fullName>
    </recommendedName>
    <alternativeName>
        <fullName evidence="13">ATP synthase F(0) sector subunit b</fullName>
    </alternativeName>
    <alternativeName>
        <fullName evidence="13">ATPase subunit I</fullName>
    </alternativeName>
    <alternativeName>
        <fullName evidence="13">F-type ATPase subunit b</fullName>
        <shortName evidence="13">F-ATPase subunit b</shortName>
    </alternativeName>
</protein>
<dbReference type="InterPro" id="IPR005864">
    <property type="entry name" value="ATP_synth_F0_bsu_bac"/>
</dbReference>
<comment type="subunit">
    <text evidence="13">F-type ATPases have 2 components, F(1) - the catalytic core - and F(0) - the membrane proton channel. F(1) has five subunits: alpha(3), beta(3), gamma(1), delta(1), epsilon(1). F(0) has three main subunits: a(1), b(2) and c(10-14). The alpha and beta chains form an alternating ring which encloses part of the gamma chain. F(1) is attached to F(0) by a central stalk formed by the gamma and epsilon chains, while a peripheral stalk is formed by the delta and b chains.</text>
</comment>
<dbReference type="InterPro" id="IPR050059">
    <property type="entry name" value="ATP_synthase_B_chain"/>
</dbReference>
<keyword evidence="15" id="KW-0175">Coiled coil</keyword>
<evidence type="ECO:0000256" key="2">
    <source>
        <dbReference type="ARBA" id="ARBA00022448"/>
    </source>
</evidence>
<keyword evidence="4 13" id="KW-0138">CF(0)</keyword>
<evidence type="ECO:0000256" key="11">
    <source>
        <dbReference type="ARBA" id="ARBA00025198"/>
    </source>
</evidence>
<feature type="transmembrane region" description="Helical" evidence="13">
    <location>
        <begin position="39"/>
        <end position="58"/>
    </location>
</feature>
<dbReference type="EMBL" id="MFEH01000001">
    <property type="protein sequence ID" value="OGE74120.1"/>
    <property type="molecule type" value="Genomic_DNA"/>
</dbReference>
<evidence type="ECO:0000256" key="15">
    <source>
        <dbReference type="SAM" id="Coils"/>
    </source>
</evidence>
<dbReference type="GO" id="GO:0005886">
    <property type="term" value="C:plasma membrane"/>
    <property type="evidence" value="ECO:0007669"/>
    <property type="project" value="UniProtKB-SubCell"/>
</dbReference>
<evidence type="ECO:0000313" key="17">
    <source>
        <dbReference type="Proteomes" id="UP000177610"/>
    </source>
</evidence>
<comment type="subcellular location">
    <subcellularLocation>
        <location evidence="13">Cell membrane</location>
        <topology evidence="13">Single-pass membrane protein</topology>
    </subcellularLocation>
    <subcellularLocation>
        <location evidence="12">Endomembrane system</location>
        <topology evidence="12">Single-pass membrane protein</topology>
    </subcellularLocation>
</comment>
<accession>A0A1F5N9K3</accession>
<comment type="function">
    <text evidence="11 13">F(1)F(0) ATP synthase produces ATP from ADP in the presence of a proton or sodium gradient. F-type ATPases consist of two structural domains, F(1) containing the extramembraneous catalytic core and F(0) containing the membrane proton channel, linked together by a central stalk and a peripheral stalk. During catalysis, ATP synthesis in the catalytic domain of F(1) is coupled via a rotary mechanism of the central stalk subunits to proton translocation.</text>
</comment>
<organism evidence="16 17">
    <name type="scientific">Candidatus Doudnabacteria bacterium RIFCSPHIGHO2_01_FULL_41_86</name>
    <dbReference type="NCBI Taxonomy" id="1817821"/>
    <lineage>
        <taxon>Bacteria</taxon>
        <taxon>Candidatus Doudnaibacteriota</taxon>
    </lineage>
</organism>
<evidence type="ECO:0000256" key="10">
    <source>
        <dbReference type="ARBA" id="ARBA00023310"/>
    </source>
</evidence>
<evidence type="ECO:0000256" key="1">
    <source>
        <dbReference type="ARBA" id="ARBA00005513"/>
    </source>
</evidence>
<dbReference type="GO" id="GO:0045259">
    <property type="term" value="C:proton-transporting ATP synthase complex"/>
    <property type="evidence" value="ECO:0007669"/>
    <property type="project" value="UniProtKB-KW"/>
</dbReference>
<dbReference type="CDD" id="cd06503">
    <property type="entry name" value="ATP-synt_Fo_b"/>
    <property type="match status" value="1"/>
</dbReference>
<keyword evidence="8 13" id="KW-0406">Ion transport</keyword>
<dbReference type="Proteomes" id="UP000177610">
    <property type="component" value="Unassembled WGS sequence"/>
</dbReference>
<sequence length="189" mass="21405">MLDVSQIILAATEVVGEAAARSEESSSVLGTLGINWKLFLAQLLNFGIVLFVFWKWVVKPLGTTLTKRQERIEAGLKNAENMDVERKKFEDWKAGEMKKVRNEADQILRVTTDTANKIKQETIVDAQHQANKILEQAKSNIESEKTEMLNEAKEELATLVVMASEKILRHKLDPKKDHELISQSMKGMK</sequence>
<dbReference type="GO" id="GO:0046933">
    <property type="term" value="F:proton-transporting ATP synthase activity, rotational mechanism"/>
    <property type="evidence" value="ECO:0007669"/>
    <property type="project" value="UniProtKB-UniRule"/>
</dbReference>
<keyword evidence="2 13" id="KW-0813">Transport</keyword>
<dbReference type="SUPFAM" id="SSF81573">
    <property type="entry name" value="F1F0 ATP synthase subunit B, membrane domain"/>
    <property type="match status" value="1"/>
</dbReference>
<dbReference type="InterPro" id="IPR028987">
    <property type="entry name" value="ATP_synth_B-like_membr_sf"/>
</dbReference>
<dbReference type="InterPro" id="IPR002146">
    <property type="entry name" value="ATP_synth_b/b'su_bac/chlpt"/>
</dbReference>
<keyword evidence="7 13" id="KW-1133">Transmembrane helix</keyword>
<evidence type="ECO:0000256" key="14">
    <source>
        <dbReference type="RuleBase" id="RU003848"/>
    </source>
</evidence>
<evidence type="ECO:0000256" key="9">
    <source>
        <dbReference type="ARBA" id="ARBA00023136"/>
    </source>
</evidence>
<keyword evidence="10 13" id="KW-0066">ATP synthesis</keyword>
<dbReference type="HAMAP" id="MF_01398">
    <property type="entry name" value="ATP_synth_b_bprime"/>
    <property type="match status" value="1"/>
</dbReference>
<name>A0A1F5N9K3_9BACT</name>
<comment type="function">
    <text evidence="13">Component of the F(0) channel, it forms part of the peripheral stalk, linking F(1) to F(0).</text>
</comment>
<dbReference type="PANTHER" id="PTHR33445:SF1">
    <property type="entry name" value="ATP SYNTHASE SUBUNIT B"/>
    <property type="match status" value="1"/>
</dbReference>
<evidence type="ECO:0000256" key="3">
    <source>
        <dbReference type="ARBA" id="ARBA00022475"/>
    </source>
</evidence>
<keyword evidence="6 13" id="KW-0375">Hydrogen ion transport</keyword>
<reference evidence="16 17" key="1">
    <citation type="journal article" date="2016" name="Nat. Commun.">
        <title>Thousands of microbial genomes shed light on interconnected biogeochemical processes in an aquifer system.</title>
        <authorList>
            <person name="Anantharaman K."/>
            <person name="Brown C.T."/>
            <person name="Hug L.A."/>
            <person name="Sharon I."/>
            <person name="Castelle C.J."/>
            <person name="Probst A.J."/>
            <person name="Thomas B.C."/>
            <person name="Singh A."/>
            <person name="Wilkins M.J."/>
            <person name="Karaoz U."/>
            <person name="Brodie E.L."/>
            <person name="Williams K.H."/>
            <person name="Hubbard S.S."/>
            <person name="Banfield J.F."/>
        </authorList>
    </citation>
    <scope>NUCLEOTIDE SEQUENCE [LARGE SCALE GENOMIC DNA]</scope>
</reference>
<evidence type="ECO:0000256" key="5">
    <source>
        <dbReference type="ARBA" id="ARBA00022692"/>
    </source>
</evidence>
<evidence type="ECO:0000256" key="12">
    <source>
        <dbReference type="ARBA" id="ARBA00037847"/>
    </source>
</evidence>
<dbReference type="GO" id="GO:0046961">
    <property type="term" value="F:proton-transporting ATPase activity, rotational mechanism"/>
    <property type="evidence" value="ECO:0007669"/>
    <property type="project" value="TreeGrafter"/>
</dbReference>
<evidence type="ECO:0000256" key="4">
    <source>
        <dbReference type="ARBA" id="ARBA00022547"/>
    </source>
</evidence>
<dbReference type="Pfam" id="PF00430">
    <property type="entry name" value="ATP-synt_B"/>
    <property type="match status" value="1"/>
</dbReference>
<keyword evidence="5 13" id="KW-0812">Transmembrane</keyword>